<feature type="signal peptide" evidence="1">
    <location>
        <begin position="1"/>
        <end position="22"/>
    </location>
</feature>
<organism evidence="2 3">
    <name type="scientific">Malonomonas rubra DSM 5091</name>
    <dbReference type="NCBI Taxonomy" id="1122189"/>
    <lineage>
        <taxon>Bacteria</taxon>
        <taxon>Pseudomonadati</taxon>
        <taxon>Thermodesulfobacteriota</taxon>
        <taxon>Desulfuromonadia</taxon>
        <taxon>Desulfuromonadales</taxon>
        <taxon>Geopsychrobacteraceae</taxon>
        <taxon>Malonomonas</taxon>
    </lineage>
</organism>
<gene>
    <name evidence="2" type="ORF">SAMN02745165_01304</name>
</gene>
<dbReference type="EMBL" id="FQZT01000003">
    <property type="protein sequence ID" value="SHI97603.1"/>
    <property type="molecule type" value="Genomic_DNA"/>
</dbReference>
<proteinExistence type="predicted"/>
<evidence type="ECO:0000313" key="2">
    <source>
        <dbReference type="EMBL" id="SHI97603.1"/>
    </source>
</evidence>
<reference evidence="2 3" key="1">
    <citation type="submission" date="2016-11" db="EMBL/GenBank/DDBJ databases">
        <authorList>
            <person name="Jaros S."/>
            <person name="Januszkiewicz K."/>
            <person name="Wedrychowicz H."/>
        </authorList>
    </citation>
    <scope>NUCLEOTIDE SEQUENCE [LARGE SCALE GENOMIC DNA]</scope>
    <source>
        <strain evidence="2 3">DSM 5091</strain>
    </source>
</reference>
<name>A0A1M6FIW6_MALRU</name>
<dbReference type="Proteomes" id="UP000184171">
    <property type="component" value="Unassembled WGS sequence"/>
</dbReference>
<dbReference type="PROSITE" id="PS51257">
    <property type="entry name" value="PROKAR_LIPOPROTEIN"/>
    <property type="match status" value="1"/>
</dbReference>
<feature type="chain" id="PRO_5011979883" description="Lipoprotein" evidence="1">
    <location>
        <begin position="23"/>
        <end position="230"/>
    </location>
</feature>
<sequence length="230" mass="25938">MPANRFILPALLLCLLVLTACGDRQPQLKNLLKSDIDMVVDAHLHRSEELLQELTGKLYRRNPDELKKVAGATIESRLQQLFSADRNVQFEELEYNRGVAAILPALEVDYAGDRVFAIMVGLTSMIRSAYNDQPEFFMLDSLEPQKLYNCARNIEVLVWRLKSRLGPDGRPLLLTNSLPEEESNLSFERLFGKLIAHQDLLAQVSAEKWNRVINQVVHGAATAVFLPVGL</sequence>
<accession>A0A1M6FIW6</accession>
<keyword evidence="1" id="KW-0732">Signal</keyword>
<evidence type="ECO:0000256" key="1">
    <source>
        <dbReference type="SAM" id="SignalP"/>
    </source>
</evidence>
<keyword evidence="3" id="KW-1185">Reference proteome</keyword>
<evidence type="ECO:0008006" key="4">
    <source>
        <dbReference type="Google" id="ProtNLM"/>
    </source>
</evidence>
<dbReference type="STRING" id="1122189.SAMN02745165_01304"/>
<dbReference type="RefSeq" id="WP_072907108.1">
    <property type="nucleotide sequence ID" value="NZ_FQZT01000003.1"/>
</dbReference>
<dbReference type="AlphaFoldDB" id="A0A1M6FIW6"/>
<evidence type="ECO:0000313" key="3">
    <source>
        <dbReference type="Proteomes" id="UP000184171"/>
    </source>
</evidence>
<protein>
    <recommendedName>
        <fullName evidence="4">Lipoprotein</fullName>
    </recommendedName>
</protein>
<dbReference type="OrthoDB" id="5866325at2"/>